<evidence type="ECO:0000259" key="4">
    <source>
        <dbReference type="PROSITE" id="PS50932"/>
    </source>
</evidence>
<dbReference type="CDD" id="cd06267">
    <property type="entry name" value="PBP1_LacI_sugar_binding-like"/>
    <property type="match status" value="1"/>
</dbReference>
<dbReference type="SMART" id="SM00354">
    <property type="entry name" value="HTH_LACI"/>
    <property type="match status" value="1"/>
</dbReference>
<dbReference type="Proteomes" id="UP001606210">
    <property type="component" value="Unassembled WGS sequence"/>
</dbReference>
<dbReference type="InterPro" id="IPR000843">
    <property type="entry name" value="HTH_LacI"/>
</dbReference>
<dbReference type="RefSeq" id="WP_394483105.1">
    <property type="nucleotide sequence ID" value="NZ_JBIGHV010000010.1"/>
</dbReference>
<dbReference type="Gene3D" id="3.40.50.2300">
    <property type="match status" value="2"/>
</dbReference>
<dbReference type="EMBL" id="JBIGHV010000010">
    <property type="protein sequence ID" value="MFG6432880.1"/>
    <property type="molecule type" value="Genomic_DNA"/>
</dbReference>
<dbReference type="Pfam" id="PF00356">
    <property type="entry name" value="LacI"/>
    <property type="match status" value="1"/>
</dbReference>
<dbReference type="PANTHER" id="PTHR30146">
    <property type="entry name" value="LACI-RELATED TRANSCRIPTIONAL REPRESSOR"/>
    <property type="match status" value="1"/>
</dbReference>
<organism evidence="5 6">
    <name type="scientific">Pelomonas parva</name>
    <dbReference type="NCBI Taxonomy" id="3299032"/>
    <lineage>
        <taxon>Bacteria</taxon>
        <taxon>Pseudomonadati</taxon>
        <taxon>Pseudomonadota</taxon>
        <taxon>Betaproteobacteria</taxon>
        <taxon>Burkholderiales</taxon>
        <taxon>Sphaerotilaceae</taxon>
        <taxon>Roseateles</taxon>
    </lineage>
</organism>
<dbReference type="InterPro" id="IPR028082">
    <property type="entry name" value="Peripla_BP_I"/>
</dbReference>
<feature type="domain" description="HTH lacI-type" evidence="4">
    <location>
        <begin position="20"/>
        <end position="77"/>
    </location>
</feature>
<dbReference type="SUPFAM" id="SSF53822">
    <property type="entry name" value="Periplasmic binding protein-like I"/>
    <property type="match status" value="1"/>
</dbReference>
<evidence type="ECO:0000313" key="6">
    <source>
        <dbReference type="Proteomes" id="UP001606210"/>
    </source>
</evidence>
<dbReference type="InterPro" id="IPR010982">
    <property type="entry name" value="Lambda_DNA-bd_dom_sf"/>
</dbReference>
<dbReference type="InterPro" id="IPR046335">
    <property type="entry name" value="LacI/GalR-like_sensor"/>
</dbReference>
<reference evidence="5 6" key="1">
    <citation type="submission" date="2024-08" db="EMBL/GenBank/DDBJ databases">
        <authorList>
            <person name="Lu H."/>
        </authorList>
    </citation>
    <scope>NUCLEOTIDE SEQUENCE [LARGE SCALE GENOMIC DNA]</scope>
    <source>
        <strain evidence="5 6">LYH14W</strain>
    </source>
</reference>
<dbReference type="PROSITE" id="PS50932">
    <property type="entry name" value="HTH_LACI_2"/>
    <property type="match status" value="1"/>
</dbReference>
<gene>
    <name evidence="5" type="ORF">ACG00Y_23395</name>
</gene>
<dbReference type="GO" id="GO:0003677">
    <property type="term" value="F:DNA binding"/>
    <property type="evidence" value="ECO:0007669"/>
    <property type="project" value="UniProtKB-KW"/>
</dbReference>
<dbReference type="Gene3D" id="1.10.260.40">
    <property type="entry name" value="lambda repressor-like DNA-binding domains"/>
    <property type="match status" value="1"/>
</dbReference>
<comment type="caution">
    <text evidence="5">The sequence shown here is derived from an EMBL/GenBank/DDBJ whole genome shotgun (WGS) entry which is preliminary data.</text>
</comment>
<dbReference type="PANTHER" id="PTHR30146:SF109">
    <property type="entry name" value="HTH-TYPE TRANSCRIPTIONAL REGULATOR GALS"/>
    <property type="match status" value="1"/>
</dbReference>
<evidence type="ECO:0000256" key="3">
    <source>
        <dbReference type="ARBA" id="ARBA00023163"/>
    </source>
</evidence>
<evidence type="ECO:0000313" key="5">
    <source>
        <dbReference type="EMBL" id="MFG6432880.1"/>
    </source>
</evidence>
<dbReference type="Pfam" id="PF13377">
    <property type="entry name" value="Peripla_BP_3"/>
    <property type="match status" value="1"/>
</dbReference>
<sequence>MTASTPKPSKATKSSRHKLPTLADVAREAGVSDVAASCAINAGRGSTRVSAETRERVLAAAKRLRYLPNATARALSRQRTNAIGFVANIAYEEPNLYFQELFNGVVRGATEAEQTTCIFPLSGWDEAPKRIPALCDGRVDGLIVLAPHLEDDSTTWLPPHTPLVTIHAGAHLQAQVNVEADDEAGGFAIVDHMFNLGYRHILCVGGPPPNKSADRRVDGFLRAHAKNGVEVAFDHVIRTWFTVADGRQAMEKWLQAHHGEQLPEAIFCGNDDIAFGCMEALEARGLNVPRDVSIAGFDHTLLARTLHMATVRQPLLEMGRQAVTVLIQLIEAQRGGGPYEGPRNIVLPVEIVAGRTLAAAPRNAPLTIL</sequence>
<proteinExistence type="predicted"/>
<protein>
    <submittedName>
        <fullName evidence="5">LacI family DNA-binding transcriptional regulator</fullName>
    </submittedName>
</protein>
<accession>A0ABW7FB90</accession>
<keyword evidence="3" id="KW-0804">Transcription</keyword>
<dbReference type="PROSITE" id="PS00356">
    <property type="entry name" value="HTH_LACI_1"/>
    <property type="match status" value="1"/>
</dbReference>
<keyword evidence="6" id="KW-1185">Reference proteome</keyword>
<dbReference type="SUPFAM" id="SSF47413">
    <property type="entry name" value="lambda repressor-like DNA-binding domains"/>
    <property type="match status" value="1"/>
</dbReference>
<name>A0ABW7FB90_9BURK</name>
<evidence type="ECO:0000256" key="2">
    <source>
        <dbReference type="ARBA" id="ARBA00023125"/>
    </source>
</evidence>
<dbReference type="CDD" id="cd01392">
    <property type="entry name" value="HTH_LacI"/>
    <property type="match status" value="1"/>
</dbReference>
<evidence type="ECO:0000256" key="1">
    <source>
        <dbReference type="ARBA" id="ARBA00023015"/>
    </source>
</evidence>
<keyword evidence="2 5" id="KW-0238">DNA-binding</keyword>
<keyword evidence="1" id="KW-0805">Transcription regulation</keyword>